<dbReference type="GO" id="GO:0008218">
    <property type="term" value="P:bioluminescence"/>
    <property type="evidence" value="ECO:0007669"/>
    <property type="project" value="InterPro"/>
</dbReference>
<reference evidence="2 3" key="1">
    <citation type="submission" date="2020-08" db="EMBL/GenBank/DDBJ databases">
        <authorList>
            <person name="Liu C."/>
            <person name="Sun Q."/>
        </authorList>
    </citation>
    <scope>NUCLEOTIDE SEQUENCE [LARGE SCALE GENOMIC DNA]</scope>
    <source>
        <strain evidence="2 3">N22</strain>
    </source>
</reference>
<dbReference type="EMBL" id="JACMSE010000008">
    <property type="protein sequence ID" value="MBC2889910.1"/>
    <property type="molecule type" value="Genomic_DNA"/>
</dbReference>
<dbReference type="InterPro" id="IPR008670">
    <property type="entry name" value="CoA_reduct_LuxC"/>
</dbReference>
<dbReference type="GO" id="GO:0003995">
    <property type="term" value="F:acyl-CoA dehydrogenase activity"/>
    <property type="evidence" value="ECO:0007669"/>
    <property type="project" value="InterPro"/>
</dbReference>
<proteinExistence type="predicted"/>
<dbReference type="Proteomes" id="UP000587396">
    <property type="component" value="Unassembled WGS sequence"/>
</dbReference>
<organism evidence="2 3">
    <name type="scientific">Gordonibacter massiliensis</name>
    <name type="common">ex Traore et al. 2017</name>
    <dbReference type="NCBI Taxonomy" id="1841863"/>
    <lineage>
        <taxon>Bacteria</taxon>
        <taxon>Bacillati</taxon>
        <taxon>Actinomycetota</taxon>
        <taxon>Coriobacteriia</taxon>
        <taxon>Eggerthellales</taxon>
        <taxon>Eggerthellaceae</taxon>
        <taxon>Gordonibacter</taxon>
    </lineage>
</organism>
<gene>
    <name evidence="2" type="ORF">H7313_11235</name>
</gene>
<name>A0A842JL72_9ACTN</name>
<evidence type="ECO:0000256" key="1">
    <source>
        <dbReference type="ARBA" id="ARBA00022857"/>
    </source>
</evidence>
<accession>A0A842JL72</accession>
<dbReference type="Pfam" id="PF05893">
    <property type="entry name" value="LuxC"/>
    <property type="match status" value="1"/>
</dbReference>
<comment type="caution">
    <text evidence="2">The sequence shown here is derived from an EMBL/GenBank/DDBJ whole genome shotgun (WGS) entry which is preliminary data.</text>
</comment>
<dbReference type="AlphaFoldDB" id="A0A842JL72"/>
<keyword evidence="1" id="KW-0521">NADP</keyword>
<protein>
    <submittedName>
        <fullName evidence="2">Acyl-CoA reductase</fullName>
    </submittedName>
</protein>
<evidence type="ECO:0000313" key="2">
    <source>
        <dbReference type="EMBL" id="MBC2889910.1"/>
    </source>
</evidence>
<dbReference type="InterPro" id="IPR016161">
    <property type="entry name" value="Ald_DH/histidinol_DH"/>
</dbReference>
<sequence>MKDGSDVFGGVEFVAGDPGVLATRPVRAFAEDSLSLLADVSARLMGDDKARRLSDVVSFAFWCRKAHLEALAKGYAEAPRRLGRGLALHIAPSNVPVNFAFSWAFSHLAGNVDVVRVPSKAFPQVDVICTAIGKAMAAAGDSRSAFVRYPSDGAATESLSLVSDVRIVWGGDATVARVRAMPCPPRCVDVAFPDRYSVALVDERAIADLDDGGLSELAAGFYNDTYLMDQNACSSPRTVIWLGADGCQRGRFWRAVRRQAAEAYDLQGAVCTDKYVRLCADAASGLVSKRVSFDGRLTLAPLAEMPGDLSDLRGYGGYFYEVEAGTVKEAIGSLGARCQTIAYYGVDPEAVREAVMDAGCAGVDRIVPVGRAMDIGIVWDGFDLARVLSRVVEAR</sequence>
<dbReference type="RefSeq" id="WP_185905674.1">
    <property type="nucleotide sequence ID" value="NZ_JACMSE010000008.1"/>
</dbReference>
<dbReference type="SUPFAM" id="SSF53720">
    <property type="entry name" value="ALDH-like"/>
    <property type="match status" value="1"/>
</dbReference>
<evidence type="ECO:0000313" key="3">
    <source>
        <dbReference type="Proteomes" id="UP000587396"/>
    </source>
</evidence>
<keyword evidence="3" id="KW-1185">Reference proteome</keyword>